<dbReference type="PROSITE" id="PS50089">
    <property type="entry name" value="ZF_RING_2"/>
    <property type="match status" value="1"/>
</dbReference>
<evidence type="ECO:0000256" key="3">
    <source>
        <dbReference type="ARBA" id="ARBA00022723"/>
    </source>
</evidence>
<feature type="domain" description="RING-type" evidence="7">
    <location>
        <begin position="169"/>
        <end position="210"/>
    </location>
</feature>
<evidence type="ECO:0000256" key="2">
    <source>
        <dbReference type="ARBA" id="ARBA00012483"/>
    </source>
</evidence>
<protein>
    <recommendedName>
        <fullName evidence="2">RING-type E3 ubiquitin transferase</fullName>
        <ecNumber evidence="2">2.3.2.27</ecNumber>
    </recommendedName>
</protein>
<dbReference type="Pfam" id="PF13639">
    <property type="entry name" value="zf-RING_2"/>
    <property type="match status" value="1"/>
</dbReference>
<keyword evidence="9" id="KW-1185">Reference proteome</keyword>
<dbReference type="SMART" id="SM00184">
    <property type="entry name" value="RING"/>
    <property type="match status" value="1"/>
</dbReference>
<gene>
    <name evidence="8" type="ORF">F3Y22_tig00110384pilonHSYRG00629</name>
</gene>
<keyword evidence="4 6" id="KW-0863">Zinc-finger</keyword>
<dbReference type="GO" id="GO:0061630">
    <property type="term" value="F:ubiquitin protein ligase activity"/>
    <property type="evidence" value="ECO:0007669"/>
    <property type="project" value="UniProtKB-EC"/>
</dbReference>
<keyword evidence="3" id="KW-0479">Metal-binding</keyword>
<comment type="caution">
    <text evidence="8">The sequence shown here is derived from an EMBL/GenBank/DDBJ whole genome shotgun (WGS) entry which is preliminary data.</text>
</comment>
<reference evidence="8" key="1">
    <citation type="submission" date="2019-09" db="EMBL/GenBank/DDBJ databases">
        <title>Draft genome information of white flower Hibiscus syriacus.</title>
        <authorList>
            <person name="Kim Y.-M."/>
        </authorList>
    </citation>
    <scope>NUCLEOTIDE SEQUENCE [LARGE SCALE GENOMIC DNA]</scope>
    <source>
        <strain evidence="8">YM2019G1</strain>
    </source>
</reference>
<comment type="catalytic activity">
    <reaction evidence="1">
        <text>S-ubiquitinyl-[E2 ubiquitin-conjugating enzyme]-L-cysteine + [acceptor protein]-L-lysine = [E2 ubiquitin-conjugating enzyme]-L-cysteine + N(6)-ubiquitinyl-[acceptor protein]-L-lysine.</text>
        <dbReference type="EC" id="2.3.2.27"/>
    </reaction>
</comment>
<dbReference type="GO" id="GO:0016567">
    <property type="term" value="P:protein ubiquitination"/>
    <property type="evidence" value="ECO:0007669"/>
    <property type="project" value="TreeGrafter"/>
</dbReference>
<dbReference type="PANTHER" id="PTHR15710">
    <property type="entry name" value="E3 UBIQUITIN-PROTEIN LIGASE PRAJA"/>
    <property type="match status" value="1"/>
</dbReference>
<dbReference type="AlphaFoldDB" id="A0A6A3ASW3"/>
<dbReference type="EMBL" id="VEPZ02000964">
    <property type="protein sequence ID" value="KAE8707366.1"/>
    <property type="molecule type" value="Genomic_DNA"/>
</dbReference>
<evidence type="ECO:0000256" key="1">
    <source>
        <dbReference type="ARBA" id="ARBA00000900"/>
    </source>
</evidence>
<evidence type="ECO:0000256" key="4">
    <source>
        <dbReference type="ARBA" id="ARBA00022771"/>
    </source>
</evidence>
<dbReference type="InterPro" id="IPR001841">
    <property type="entry name" value="Znf_RING"/>
</dbReference>
<evidence type="ECO:0000259" key="7">
    <source>
        <dbReference type="PROSITE" id="PS50089"/>
    </source>
</evidence>
<evidence type="ECO:0000256" key="6">
    <source>
        <dbReference type="PROSITE-ProRule" id="PRU00175"/>
    </source>
</evidence>
<dbReference type="Gene3D" id="3.30.40.10">
    <property type="entry name" value="Zinc/RING finger domain, C3HC4 (zinc finger)"/>
    <property type="match status" value="1"/>
</dbReference>
<dbReference type="Proteomes" id="UP000436088">
    <property type="component" value="Unassembled WGS sequence"/>
</dbReference>
<evidence type="ECO:0000313" key="8">
    <source>
        <dbReference type="EMBL" id="KAE8707366.1"/>
    </source>
</evidence>
<evidence type="ECO:0000313" key="9">
    <source>
        <dbReference type="Proteomes" id="UP000436088"/>
    </source>
</evidence>
<proteinExistence type="predicted"/>
<evidence type="ECO:0000256" key="5">
    <source>
        <dbReference type="ARBA" id="ARBA00022833"/>
    </source>
</evidence>
<sequence length="215" mass="24813">MATFSHLPDGIHLIDLYQPHTITEKYPIRHSVQIEVTITFDNVICLHDCLHHRFTENLIHFPQQTLRFNIRILEHKKQGREIIVYMLRKFPVDPTSLEFGMVVDTSSIIHSVSETRDSLRRALAESALSGNNSMVPANESSVRKMLKRVCLEDESEGSKKKRRVKGEDCIICLEEIEVGSTASQMPCSHTFHGHCIENWLKESHYCPLFRFELPT</sequence>
<dbReference type="GO" id="GO:0008270">
    <property type="term" value="F:zinc ion binding"/>
    <property type="evidence" value="ECO:0007669"/>
    <property type="project" value="UniProtKB-KW"/>
</dbReference>
<organism evidence="8 9">
    <name type="scientific">Hibiscus syriacus</name>
    <name type="common">Rose of Sharon</name>
    <dbReference type="NCBI Taxonomy" id="106335"/>
    <lineage>
        <taxon>Eukaryota</taxon>
        <taxon>Viridiplantae</taxon>
        <taxon>Streptophyta</taxon>
        <taxon>Embryophyta</taxon>
        <taxon>Tracheophyta</taxon>
        <taxon>Spermatophyta</taxon>
        <taxon>Magnoliopsida</taxon>
        <taxon>eudicotyledons</taxon>
        <taxon>Gunneridae</taxon>
        <taxon>Pentapetalae</taxon>
        <taxon>rosids</taxon>
        <taxon>malvids</taxon>
        <taxon>Malvales</taxon>
        <taxon>Malvaceae</taxon>
        <taxon>Malvoideae</taxon>
        <taxon>Hibiscus</taxon>
    </lineage>
</organism>
<keyword evidence="5" id="KW-0862">Zinc</keyword>
<dbReference type="GO" id="GO:0005737">
    <property type="term" value="C:cytoplasm"/>
    <property type="evidence" value="ECO:0007669"/>
    <property type="project" value="TreeGrafter"/>
</dbReference>
<dbReference type="SUPFAM" id="SSF57850">
    <property type="entry name" value="RING/U-box"/>
    <property type="match status" value="1"/>
</dbReference>
<accession>A0A6A3ASW3</accession>
<dbReference type="PANTHER" id="PTHR15710:SF59">
    <property type="entry name" value="E3 UBIQUITIN-PROTEIN LIGASE SDIR1-LIKE"/>
    <property type="match status" value="1"/>
</dbReference>
<dbReference type="EC" id="2.3.2.27" evidence="2"/>
<name>A0A6A3ASW3_HIBSY</name>
<dbReference type="InterPro" id="IPR013083">
    <property type="entry name" value="Znf_RING/FYVE/PHD"/>
</dbReference>